<proteinExistence type="predicted"/>
<dbReference type="Proteomes" id="UP000676565">
    <property type="component" value="Unassembled WGS sequence"/>
</dbReference>
<accession>A0ABS5BK67</accession>
<sequence>MTSAPHDPGIQDVPHPALLNTWKHHAGWVRSRIAAAVSNGSAGVAALPAEMAVVGSRLMDFYTGALSPADVAEFVFADLKGRALFAFDPLAKWLAERGEYALTELPDGSKWTIRLGPADGRYLHLHPGRWAPHTIRVQANTLRSAVMAHAHALVTGRAADDLEVVNEARKLYLGMLPVRELTGAGGLGAVIAAL</sequence>
<dbReference type="EMBL" id="JAGKQQ010000001">
    <property type="protein sequence ID" value="MBP3954094.1"/>
    <property type="molecule type" value="Genomic_DNA"/>
</dbReference>
<comment type="caution">
    <text evidence="1">The sequence shown here is derived from an EMBL/GenBank/DDBJ whole genome shotgun (WGS) entry which is preliminary data.</text>
</comment>
<keyword evidence="2" id="KW-1185">Reference proteome</keyword>
<organism evidence="1 2">
    <name type="scientific">Gemmata palustris</name>
    <dbReference type="NCBI Taxonomy" id="2822762"/>
    <lineage>
        <taxon>Bacteria</taxon>
        <taxon>Pseudomonadati</taxon>
        <taxon>Planctomycetota</taxon>
        <taxon>Planctomycetia</taxon>
        <taxon>Gemmatales</taxon>
        <taxon>Gemmataceae</taxon>
        <taxon>Gemmata</taxon>
    </lineage>
</organism>
<name>A0ABS5BK67_9BACT</name>
<protein>
    <submittedName>
        <fullName evidence="1">Uncharacterized protein</fullName>
    </submittedName>
</protein>
<reference evidence="1 2" key="1">
    <citation type="submission" date="2021-04" db="EMBL/GenBank/DDBJ databases">
        <authorList>
            <person name="Ivanova A."/>
        </authorList>
    </citation>
    <scope>NUCLEOTIDE SEQUENCE [LARGE SCALE GENOMIC DNA]</scope>
    <source>
        <strain evidence="1 2">G18</strain>
    </source>
</reference>
<dbReference type="RefSeq" id="WP_210652229.1">
    <property type="nucleotide sequence ID" value="NZ_JAGKQQ010000001.1"/>
</dbReference>
<evidence type="ECO:0000313" key="2">
    <source>
        <dbReference type="Proteomes" id="UP000676565"/>
    </source>
</evidence>
<gene>
    <name evidence="1" type="ORF">J8F10_02130</name>
</gene>
<evidence type="ECO:0000313" key="1">
    <source>
        <dbReference type="EMBL" id="MBP3954094.1"/>
    </source>
</evidence>